<evidence type="ECO:0000313" key="1">
    <source>
        <dbReference type="EMBL" id="CAI9759849.1"/>
    </source>
</evidence>
<proteinExistence type="predicted"/>
<keyword evidence="2" id="KW-1185">Reference proteome</keyword>
<gene>
    <name evidence="1" type="ORF">FPE_LOCUS7279</name>
</gene>
<sequence>MEFTLPIATTKCVKFNMRRCFAPIVSPASPPPPKMMGTDPISNRPPESSLVPILGSHTLSKDAAMGLVLSAANERGWITGSGMEGPSVPAISVNGADIYLPRGLCSASLQGGVCAWHSRATPVVNAPLVQLIPMPTPMALSSYSAVGAIYFISCSF</sequence>
<accession>A0AAD2DMW3</accession>
<dbReference type="AlphaFoldDB" id="A0AAD2DMW3"/>
<dbReference type="EMBL" id="OU503039">
    <property type="protein sequence ID" value="CAI9759849.1"/>
    <property type="molecule type" value="Genomic_DNA"/>
</dbReference>
<evidence type="ECO:0000313" key="2">
    <source>
        <dbReference type="Proteomes" id="UP000834106"/>
    </source>
</evidence>
<dbReference type="Proteomes" id="UP000834106">
    <property type="component" value="Chromosome 4"/>
</dbReference>
<organism evidence="1 2">
    <name type="scientific">Fraxinus pennsylvanica</name>
    <dbReference type="NCBI Taxonomy" id="56036"/>
    <lineage>
        <taxon>Eukaryota</taxon>
        <taxon>Viridiplantae</taxon>
        <taxon>Streptophyta</taxon>
        <taxon>Embryophyta</taxon>
        <taxon>Tracheophyta</taxon>
        <taxon>Spermatophyta</taxon>
        <taxon>Magnoliopsida</taxon>
        <taxon>eudicotyledons</taxon>
        <taxon>Gunneridae</taxon>
        <taxon>Pentapetalae</taxon>
        <taxon>asterids</taxon>
        <taxon>lamiids</taxon>
        <taxon>Lamiales</taxon>
        <taxon>Oleaceae</taxon>
        <taxon>Oleeae</taxon>
        <taxon>Fraxinus</taxon>
    </lineage>
</organism>
<name>A0AAD2DMW3_9LAMI</name>
<reference evidence="1" key="1">
    <citation type="submission" date="2023-05" db="EMBL/GenBank/DDBJ databases">
        <authorList>
            <person name="Huff M."/>
        </authorList>
    </citation>
    <scope>NUCLEOTIDE SEQUENCE</scope>
</reference>
<protein>
    <submittedName>
        <fullName evidence="1">Uncharacterized protein</fullName>
    </submittedName>
</protein>